<keyword evidence="12" id="KW-1185">Reference proteome</keyword>
<dbReference type="Gene3D" id="3.30.60.90">
    <property type="match status" value="1"/>
</dbReference>
<dbReference type="InterPro" id="IPR002048">
    <property type="entry name" value="EF_hand_dom"/>
</dbReference>
<dbReference type="GO" id="GO:0008270">
    <property type="term" value="F:zinc ion binding"/>
    <property type="evidence" value="ECO:0007669"/>
    <property type="project" value="UniProtKB-KW"/>
</dbReference>
<dbReference type="PANTHER" id="PTHR23056:SF110">
    <property type="entry name" value="CALMODULIN"/>
    <property type="match status" value="1"/>
</dbReference>
<sequence>MPTLSISIGRRNFALFIPNQAIVLCGAASGILLIAGITQYNERRRAARARAQQNASRLHRRRALRRRRQLNNETSNQAGSNENSPNYDSPLRIPFLDTEEDGEDSLLLSSFKEWTEADESKTLLNLLYAIAENQSRKGGITCNKCSTSPIRGLRYKCANCVDFDLCETCEAGNSHNRTHVFLKIRIPIPPLANPRSALLPAFYPGKDIEDTNLDISKLRELQKKSHFDQVELEALYEQFKSLSTIEEGDGGIDKSTFEQCLGPLGLEKNLITERIFAFFDQDGDNIINFSELVTGLSVLCKGNLDEKIKYAFKGYDLDNDGYISRDELFRMFKAYFYLSMELVRDVVSAMEDDMMDNFEFSASQPVSAAFTVAIPSTSSDEEDNTSQNGGATSGNDEPRVREDSRNRGSRRLNTRKEDYFQQQYADEGISQHSPHDRPEVPSSSSSESSILEDPEPMDSPTDISESHWLPPHDEMPTFSSSGLKEKQLVTVEEKEPKKPWEEKFPIMETMSRDAIEEMVEKTFRSIDTKREGYISYEEFKQFVQTDSSIVSWFEALGTVF</sequence>
<keyword evidence="4" id="KW-0862">Zinc</keyword>
<dbReference type="InterPro" id="IPR045198">
    <property type="entry name" value="CNBL1-10"/>
</dbReference>
<dbReference type="Gene3D" id="1.10.238.10">
    <property type="entry name" value="EF-hand"/>
    <property type="match status" value="2"/>
</dbReference>
<dbReference type="Pfam" id="PF00569">
    <property type="entry name" value="ZZ"/>
    <property type="match status" value="1"/>
</dbReference>
<organism evidence="11 12">
    <name type="scientific">Umbelopsis ramanniana AG</name>
    <dbReference type="NCBI Taxonomy" id="1314678"/>
    <lineage>
        <taxon>Eukaryota</taxon>
        <taxon>Fungi</taxon>
        <taxon>Fungi incertae sedis</taxon>
        <taxon>Mucoromycota</taxon>
        <taxon>Mucoromycotina</taxon>
        <taxon>Umbelopsidomycetes</taxon>
        <taxon>Umbelopsidales</taxon>
        <taxon>Umbelopsidaceae</taxon>
        <taxon>Umbelopsis</taxon>
    </lineage>
</organism>
<dbReference type="PROSITE" id="PS50222">
    <property type="entry name" value="EF_HAND_2"/>
    <property type="match status" value="3"/>
</dbReference>
<dbReference type="InterPro" id="IPR043145">
    <property type="entry name" value="Znf_ZZ_sf"/>
</dbReference>
<dbReference type="InterPro" id="IPR011992">
    <property type="entry name" value="EF-hand-dom_pair"/>
</dbReference>
<dbReference type="EMBL" id="MU620903">
    <property type="protein sequence ID" value="KAI8581940.1"/>
    <property type="molecule type" value="Genomic_DNA"/>
</dbReference>
<feature type="region of interest" description="Disordered" evidence="7">
    <location>
        <begin position="376"/>
        <end position="503"/>
    </location>
</feature>
<reference evidence="11" key="2">
    <citation type="journal article" date="2022" name="Proc. Natl. Acad. Sci. U.S.A.">
        <title>Diploid-dominant life cycles characterize the early evolution of Fungi.</title>
        <authorList>
            <person name="Amses K.R."/>
            <person name="Simmons D.R."/>
            <person name="Longcore J.E."/>
            <person name="Mondo S.J."/>
            <person name="Seto K."/>
            <person name="Jeronimo G.H."/>
            <person name="Bonds A.E."/>
            <person name="Quandt C.A."/>
            <person name="Davis W.J."/>
            <person name="Chang Y."/>
            <person name="Federici B.A."/>
            <person name="Kuo A."/>
            <person name="LaButti K."/>
            <person name="Pangilinan J."/>
            <person name="Andreopoulos W."/>
            <person name="Tritt A."/>
            <person name="Riley R."/>
            <person name="Hundley H."/>
            <person name="Johnson J."/>
            <person name="Lipzen A."/>
            <person name="Barry K."/>
            <person name="Lang B.F."/>
            <person name="Cuomo C.A."/>
            <person name="Buchler N.E."/>
            <person name="Grigoriev I.V."/>
            <person name="Spatafora J.W."/>
            <person name="Stajich J.E."/>
            <person name="James T.Y."/>
        </authorList>
    </citation>
    <scope>NUCLEOTIDE SEQUENCE</scope>
    <source>
        <strain evidence="11">AG</strain>
    </source>
</reference>
<evidence type="ECO:0000256" key="4">
    <source>
        <dbReference type="ARBA" id="ARBA00022833"/>
    </source>
</evidence>
<feature type="compositionally biased region" description="Basic residues" evidence="7">
    <location>
        <begin position="57"/>
        <end position="69"/>
    </location>
</feature>
<keyword evidence="8" id="KW-0812">Transmembrane</keyword>
<evidence type="ECO:0000256" key="7">
    <source>
        <dbReference type="SAM" id="MobiDB-lite"/>
    </source>
</evidence>
<dbReference type="Pfam" id="PF13405">
    <property type="entry name" value="EF-hand_6"/>
    <property type="match status" value="1"/>
</dbReference>
<feature type="domain" description="EF-hand" evidence="10">
    <location>
        <begin position="303"/>
        <end position="338"/>
    </location>
</feature>
<dbReference type="PROSITE" id="PS01357">
    <property type="entry name" value="ZF_ZZ_1"/>
    <property type="match status" value="1"/>
</dbReference>
<keyword evidence="1" id="KW-0479">Metal-binding</keyword>
<dbReference type="InterPro" id="IPR000433">
    <property type="entry name" value="Znf_ZZ"/>
</dbReference>
<reference evidence="11" key="1">
    <citation type="submission" date="2021-06" db="EMBL/GenBank/DDBJ databases">
        <authorList>
            <consortium name="DOE Joint Genome Institute"/>
            <person name="Mondo S.J."/>
            <person name="Amses K.R."/>
            <person name="Simmons D.R."/>
            <person name="Longcore J.E."/>
            <person name="Seto K."/>
            <person name="Alves G.H."/>
            <person name="Bonds A.E."/>
            <person name="Quandt C.A."/>
            <person name="Davis W.J."/>
            <person name="Chang Y."/>
            <person name="Letcher P.M."/>
            <person name="Powell M.J."/>
            <person name="Kuo A."/>
            <person name="Labutti K."/>
            <person name="Pangilinan J."/>
            <person name="Andreopoulos W."/>
            <person name="Tritt A."/>
            <person name="Riley R."/>
            <person name="Hundley H."/>
            <person name="Johnson J."/>
            <person name="Lipzen A."/>
            <person name="Barry K."/>
            <person name="Berbee M.L."/>
            <person name="Buchler N.E."/>
            <person name="Grigoriev I.V."/>
            <person name="Spatafora J.W."/>
            <person name="Stajich J.E."/>
            <person name="James T.Y."/>
        </authorList>
    </citation>
    <scope>NUCLEOTIDE SEQUENCE</scope>
    <source>
        <strain evidence="11">AG</strain>
    </source>
</reference>
<keyword evidence="5" id="KW-0106">Calcium</keyword>
<feature type="compositionally biased region" description="Basic and acidic residues" evidence="7">
    <location>
        <begin position="483"/>
        <end position="503"/>
    </location>
</feature>
<protein>
    <recommendedName>
        <fullName evidence="13">EF-hand</fullName>
    </recommendedName>
</protein>
<feature type="compositionally biased region" description="Polar residues" evidence="7">
    <location>
        <begin position="71"/>
        <end position="87"/>
    </location>
</feature>
<dbReference type="Pfam" id="PF13833">
    <property type="entry name" value="EF-hand_8"/>
    <property type="match status" value="1"/>
</dbReference>
<keyword evidence="2" id="KW-0677">Repeat</keyword>
<dbReference type="GeneID" id="75912526"/>
<evidence type="ECO:0000256" key="3">
    <source>
        <dbReference type="ARBA" id="ARBA00022771"/>
    </source>
</evidence>
<dbReference type="Pfam" id="PF13202">
    <property type="entry name" value="EF-hand_5"/>
    <property type="match status" value="1"/>
</dbReference>
<feature type="domain" description="EF-hand" evidence="10">
    <location>
        <begin position="267"/>
        <end position="302"/>
    </location>
</feature>
<feature type="compositionally biased region" description="Basic and acidic residues" evidence="7">
    <location>
        <begin position="396"/>
        <end position="406"/>
    </location>
</feature>
<keyword evidence="8" id="KW-1133">Transmembrane helix</keyword>
<feature type="domain" description="ZZ-type" evidence="9">
    <location>
        <begin position="137"/>
        <end position="189"/>
    </location>
</feature>
<dbReference type="SMART" id="SM00054">
    <property type="entry name" value="EFh"/>
    <property type="match status" value="3"/>
</dbReference>
<keyword evidence="3 6" id="KW-0863">Zinc-finger</keyword>
<evidence type="ECO:0008006" key="13">
    <source>
        <dbReference type="Google" id="ProtNLM"/>
    </source>
</evidence>
<dbReference type="PROSITE" id="PS50135">
    <property type="entry name" value="ZF_ZZ_2"/>
    <property type="match status" value="1"/>
</dbReference>
<evidence type="ECO:0000256" key="2">
    <source>
        <dbReference type="ARBA" id="ARBA00022737"/>
    </source>
</evidence>
<dbReference type="PRINTS" id="PR00450">
    <property type="entry name" value="RECOVERIN"/>
</dbReference>
<dbReference type="CDD" id="cd02340">
    <property type="entry name" value="ZZ_NBR1_like"/>
    <property type="match status" value="1"/>
</dbReference>
<evidence type="ECO:0000256" key="8">
    <source>
        <dbReference type="SAM" id="Phobius"/>
    </source>
</evidence>
<dbReference type="GO" id="GO:0005509">
    <property type="term" value="F:calcium ion binding"/>
    <property type="evidence" value="ECO:0007669"/>
    <property type="project" value="InterPro"/>
</dbReference>
<dbReference type="GO" id="GO:0019900">
    <property type="term" value="F:kinase binding"/>
    <property type="evidence" value="ECO:0007669"/>
    <property type="project" value="InterPro"/>
</dbReference>
<feature type="region of interest" description="Disordered" evidence="7">
    <location>
        <begin position="48"/>
        <end position="94"/>
    </location>
</feature>
<dbReference type="PROSITE" id="PS00018">
    <property type="entry name" value="EF_HAND_1"/>
    <property type="match status" value="2"/>
</dbReference>
<name>A0AAD5HF09_UMBRA</name>
<comment type="caution">
    <text evidence="11">The sequence shown here is derived from an EMBL/GenBank/DDBJ whole genome shotgun (WGS) entry which is preliminary data.</text>
</comment>
<gene>
    <name evidence="11" type="ORF">K450DRAFT_230003</name>
</gene>
<feature type="compositionally biased region" description="Polar residues" evidence="7">
    <location>
        <begin position="385"/>
        <end position="395"/>
    </location>
</feature>
<evidence type="ECO:0000259" key="10">
    <source>
        <dbReference type="PROSITE" id="PS50222"/>
    </source>
</evidence>
<dbReference type="Proteomes" id="UP001206595">
    <property type="component" value="Unassembled WGS sequence"/>
</dbReference>
<dbReference type="AlphaFoldDB" id="A0AAD5HF09"/>
<dbReference type="InterPro" id="IPR018247">
    <property type="entry name" value="EF_Hand_1_Ca_BS"/>
</dbReference>
<dbReference type="GO" id="GO:0019722">
    <property type="term" value="P:calcium-mediated signaling"/>
    <property type="evidence" value="ECO:0007669"/>
    <property type="project" value="InterPro"/>
</dbReference>
<dbReference type="SUPFAM" id="SSF47473">
    <property type="entry name" value="EF-hand"/>
    <property type="match status" value="1"/>
</dbReference>
<dbReference type="RefSeq" id="XP_051446944.1">
    <property type="nucleotide sequence ID" value="XM_051587179.1"/>
</dbReference>
<evidence type="ECO:0000313" key="11">
    <source>
        <dbReference type="EMBL" id="KAI8581940.1"/>
    </source>
</evidence>
<keyword evidence="8" id="KW-0472">Membrane</keyword>
<feature type="compositionally biased region" description="Low complexity" evidence="7">
    <location>
        <begin position="440"/>
        <end position="449"/>
    </location>
</feature>
<evidence type="ECO:0000259" key="9">
    <source>
        <dbReference type="PROSITE" id="PS50135"/>
    </source>
</evidence>
<feature type="transmembrane region" description="Helical" evidence="8">
    <location>
        <begin position="20"/>
        <end position="40"/>
    </location>
</feature>
<dbReference type="SUPFAM" id="SSF57850">
    <property type="entry name" value="RING/U-box"/>
    <property type="match status" value="1"/>
</dbReference>
<feature type="domain" description="EF-hand" evidence="10">
    <location>
        <begin position="514"/>
        <end position="549"/>
    </location>
</feature>
<accession>A0AAD5HF09</accession>
<evidence type="ECO:0000256" key="6">
    <source>
        <dbReference type="PROSITE-ProRule" id="PRU00228"/>
    </source>
</evidence>
<dbReference type="CDD" id="cd00051">
    <property type="entry name" value="EFh"/>
    <property type="match status" value="1"/>
</dbReference>
<dbReference type="SMART" id="SM00291">
    <property type="entry name" value="ZnF_ZZ"/>
    <property type="match status" value="1"/>
</dbReference>
<evidence type="ECO:0000313" key="12">
    <source>
        <dbReference type="Proteomes" id="UP001206595"/>
    </source>
</evidence>
<evidence type="ECO:0000256" key="1">
    <source>
        <dbReference type="ARBA" id="ARBA00022723"/>
    </source>
</evidence>
<proteinExistence type="predicted"/>
<dbReference type="PANTHER" id="PTHR23056">
    <property type="entry name" value="CALCINEURIN B"/>
    <property type="match status" value="1"/>
</dbReference>
<evidence type="ECO:0000256" key="5">
    <source>
        <dbReference type="ARBA" id="ARBA00022837"/>
    </source>
</evidence>